<reference evidence="1 2" key="1">
    <citation type="journal article" date="2016" name="Front. Microbiol.">
        <title>Comparative Genomics Analysis of Streptomyces Species Reveals Their Adaptation to the Marine Environment and Their Diversity at the Genomic Level.</title>
        <authorList>
            <person name="Tian X."/>
            <person name="Zhang Z."/>
            <person name="Yang T."/>
            <person name="Chen M."/>
            <person name="Li J."/>
            <person name="Chen F."/>
            <person name="Yang J."/>
            <person name="Li W."/>
            <person name="Zhang B."/>
            <person name="Zhang Z."/>
            <person name="Wu J."/>
            <person name="Zhang C."/>
            <person name="Long L."/>
            <person name="Xiao J."/>
        </authorList>
    </citation>
    <scope>NUCLEOTIDE SEQUENCE [LARGE SCALE GENOMIC DNA]</scope>
    <source>
        <strain evidence="1 2">SCSIO M10372</strain>
    </source>
</reference>
<dbReference type="EMBL" id="LJGZ01000100">
    <property type="protein sequence ID" value="OEV16834.1"/>
    <property type="molecule type" value="Genomic_DNA"/>
</dbReference>
<name>A0A1E7LKZ1_9ACTN</name>
<comment type="caution">
    <text evidence="1">The sequence shown here is derived from an EMBL/GenBank/DDBJ whole genome shotgun (WGS) entry which is preliminary data.</text>
</comment>
<gene>
    <name evidence="1" type="ORF">AN221_29450</name>
</gene>
<evidence type="ECO:0000313" key="1">
    <source>
        <dbReference type="EMBL" id="OEV16834.1"/>
    </source>
</evidence>
<organism evidence="1 2">
    <name type="scientific">Streptomyces nanshensis</name>
    <dbReference type="NCBI Taxonomy" id="518642"/>
    <lineage>
        <taxon>Bacteria</taxon>
        <taxon>Bacillati</taxon>
        <taxon>Actinomycetota</taxon>
        <taxon>Actinomycetes</taxon>
        <taxon>Kitasatosporales</taxon>
        <taxon>Streptomycetaceae</taxon>
        <taxon>Streptomyces</taxon>
    </lineage>
</organism>
<protein>
    <submittedName>
        <fullName evidence="1">Uncharacterized protein</fullName>
    </submittedName>
</protein>
<evidence type="ECO:0000313" key="2">
    <source>
        <dbReference type="Proteomes" id="UP000175971"/>
    </source>
</evidence>
<proteinExistence type="predicted"/>
<sequence length="109" mass="11715">MNMPEQLPQVGQAFSSMRRMSSSEMVSSTASLIALTRSSFRTVPSTRVALPASIGPPETKTVGMLRRMAAISMPGVILSQLEMQISASAQCASTMYSTESAIRSREGRL</sequence>
<dbReference type="Proteomes" id="UP000175971">
    <property type="component" value="Unassembled WGS sequence"/>
</dbReference>
<accession>A0A1E7LKZ1</accession>
<dbReference type="AlphaFoldDB" id="A0A1E7LKZ1"/>
<keyword evidence="2" id="KW-1185">Reference proteome</keyword>